<evidence type="ECO:0000313" key="8">
    <source>
        <dbReference type="EMBL" id="PWE00691.1"/>
    </source>
</evidence>
<feature type="chain" id="PRO_5015701087" description="HYDIN/VesB/CFA65-like Ig-like domain-containing protein" evidence="6">
    <location>
        <begin position="28"/>
        <end position="884"/>
    </location>
</feature>
<evidence type="ECO:0000256" key="6">
    <source>
        <dbReference type="SAM" id="SignalP"/>
    </source>
</evidence>
<dbReference type="InterPro" id="IPR013783">
    <property type="entry name" value="Ig-like_fold"/>
</dbReference>
<keyword evidence="6" id="KW-0732">Signal</keyword>
<comment type="caution">
    <text evidence="8">The sequence shown here is derived from an EMBL/GenBank/DDBJ whole genome shotgun (WGS) entry which is preliminary data.</text>
</comment>
<dbReference type="Pfam" id="PF22544">
    <property type="entry name" value="HYDIN_VesB_CFA65-like_Ig"/>
    <property type="match status" value="2"/>
</dbReference>
<dbReference type="OrthoDB" id="1058315at2"/>
<dbReference type="NCBIfam" id="NF012200">
    <property type="entry name" value="choice_anch_D"/>
    <property type="match status" value="3"/>
</dbReference>
<feature type="domain" description="HYDIN/VesB/CFA65-like Ig-like" evidence="7">
    <location>
        <begin position="390"/>
        <end position="473"/>
    </location>
</feature>
<organism evidence="8 9">
    <name type="scientific">Marinilabilia rubra</name>
    <dbReference type="NCBI Taxonomy" id="2162893"/>
    <lineage>
        <taxon>Bacteria</taxon>
        <taxon>Pseudomonadati</taxon>
        <taxon>Bacteroidota</taxon>
        <taxon>Bacteroidia</taxon>
        <taxon>Marinilabiliales</taxon>
        <taxon>Marinilabiliaceae</taxon>
        <taxon>Marinilabilia</taxon>
    </lineage>
</organism>
<reference evidence="8 9" key="1">
    <citation type="submission" date="2018-05" db="EMBL/GenBank/DDBJ databases">
        <title>Marinilabilia rubrum sp. nov., isolated from saltern sediment.</title>
        <authorList>
            <person name="Zhang R."/>
        </authorList>
    </citation>
    <scope>NUCLEOTIDE SEQUENCE [LARGE SCALE GENOMIC DNA]</scope>
    <source>
        <strain evidence="8 9">WTE16</strain>
    </source>
</reference>
<evidence type="ECO:0000313" key="9">
    <source>
        <dbReference type="Proteomes" id="UP000244956"/>
    </source>
</evidence>
<name>A0A2U2BCA5_9BACT</name>
<keyword evidence="4" id="KW-0969">Cilium</keyword>
<dbReference type="InterPro" id="IPR026444">
    <property type="entry name" value="Secre_tail"/>
</dbReference>
<dbReference type="EMBL" id="QEWP01000002">
    <property type="protein sequence ID" value="PWE00691.1"/>
    <property type="molecule type" value="Genomic_DNA"/>
</dbReference>
<keyword evidence="9" id="KW-1185">Reference proteome</keyword>
<dbReference type="AlphaFoldDB" id="A0A2U2BCA5"/>
<keyword evidence="5" id="KW-0966">Cell projection</keyword>
<evidence type="ECO:0000256" key="2">
    <source>
        <dbReference type="ARBA" id="ARBA00004496"/>
    </source>
</evidence>
<feature type="signal peptide" evidence="6">
    <location>
        <begin position="1"/>
        <end position="27"/>
    </location>
</feature>
<evidence type="ECO:0000256" key="1">
    <source>
        <dbReference type="ARBA" id="ARBA00004138"/>
    </source>
</evidence>
<dbReference type="GO" id="GO:0005737">
    <property type="term" value="C:cytoplasm"/>
    <property type="evidence" value="ECO:0007669"/>
    <property type="project" value="UniProtKB-SubCell"/>
</dbReference>
<accession>A0A2U2BCA5</accession>
<dbReference type="RefSeq" id="WP_109263063.1">
    <property type="nucleotide sequence ID" value="NZ_QEWP01000002.1"/>
</dbReference>
<feature type="domain" description="HYDIN/VesB/CFA65-like Ig-like" evidence="7">
    <location>
        <begin position="602"/>
        <end position="694"/>
    </location>
</feature>
<keyword evidence="3" id="KW-0963">Cytoplasm</keyword>
<evidence type="ECO:0000256" key="5">
    <source>
        <dbReference type="ARBA" id="ARBA00023273"/>
    </source>
</evidence>
<dbReference type="Gene3D" id="2.60.40.10">
    <property type="entry name" value="Immunoglobulins"/>
    <property type="match status" value="3"/>
</dbReference>
<dbReference type="NCBIfam" id="TIGR04183">
    <property type="entry name" value="Por_Secre_tail"/>
    <property type="match status" value="1"/>
</dbReference>
<evidence type="ECO:0000256" key="3">
    <source>
        <dbReference type="ARBA" id="ARBA00022490"/>
    </source>
</evidence>
<gene>
    <name evidence="8" type="ORF">DDZ16_03605</name>
</gene>
<evidence type="ECO:0000259" key="7">
    <source>
        <dbReference type="Pfam" id="PF22544"/>
    </source>
</evidence>
<comment type="subcellular location">
    <subcellularLocation>
        <location evidence="1">Cell projection</location>
        <location evidence="1">Cilium</location>
    </subcellularLocation>
    <subcellularLocation>
        <location evidence="2">Cytoplasm</location>
    </subcellularLocation>
</comment>
<protein>
    <recommendedName>
        <fullName evidence="7">HYDIN/VesB/CFA65-like Ig-like domain-containing protein</fullName>
    </recommendedName>
</protein>
<proteinExistence type="predicted"/>
<sequence length="884" mass="94299">MKIRILKPLACLMGFLLALMFPDTANAADLEVSGITSPSLANGTYTQQDNLFGYASWKMVNGSNTYYIYNDDFNGERYWNIDDNTIDDIGDEVIFYSTNPSTAASPAEINSWDSFIGATGMVVITEVGEPTVPEISVFGNGIEILDGDVTPGFTDHTKFGSADVSTGSVSRTYTIQNFGAGTLNISSVLISGDHASDFSIVTSPTSSVAGLGATSFSVDFNPSAEDSRNAIITVYSDDSDEGDYSFSVNGHGFSERDLYVSGVTTPSASNGNYIHQGVLNNYEYWKHETEDYYLYNDSEENRIWNLDVDLTGTNSNYLFFKLSDKTTPLSLTDWTNNTNSGNESSGAPFITEGEPLPEIDVKGNEVSIANGNDIPALADHTYFGVTEVNSGNVSRTFTIVNHGNADLALSGVPYVMLDGGGASSFEVTTQPSTTTIGSLSSVTFEVAFDPTEEGIKSASVTIVSNDPDEGTFTFSVSGEGIYPYNFTANGLDVPGDANGTYIYQGISNSFPYWKHQILGYYLYNDQYLTDGPFWNIDADLDDADVLFYSENPSEESWPGLVNSWTAEGTNSGTPVFAKLEPEIFVEGNLVEIANGDASPEASDNTDFGSVNMTSGSVSKTFAIKNTGNSDLQLTGSPIVQISGANQSDFVVSSQPSMNTVSTSGTVNFVVTFDPSEGGSRVATVSIANNDQDENPYAFAISGNSLVLPVVSTLSVSDITAISATGNAELSELGIPSVSVSGVCWSETSLPTVDDFKTIDGPVDVTGMFSSLLNGLSQNTTYYVRAYATNEDGTVYGDQVSFTTAVATGSSSLESREIALYPNPTKSGFYVDAGPDDAELLVTDLSGKVVHECIVSGSTYVPAENLPKGIYLVYIGGKIMKLIQE</sequence>
<dbReference type="InterPro" id="IPR053879">
    <property type="entry name" value="HYDIN_VesB_CFA65-like_Ig"/>
</dbReference>
<evidence type="ECO:0000256" key="4">
    <source>
        <dbReference type="ARBA" id="ARBA00023069"/>
    </source>
</evidence>
<dbReference type="Proteomes" id="UP000244956">
    <property type="component" value="Unassembled WGS sequence"/>
</dbReference>